<dbReference type="Proteomes" id="UP000286317">
    <property type="component" value="Unassembled WGS sequence"/>
</dbReference>
<comment type="catalytic activity">
    <reaction evidence="8 9">
        <text>hydroxymethylbilane = uroporphyrinogen III + H2O</text>
        <dbReference type="Rhea" id="RHEA:18965"/>
        <dbReference type="ChEBI" id="CHEBI:15377"/>
        <dbReference type="ChEBI" id="CHEBI:57308"/>
        <dbReference type="ChEBI" id="CHEBI:57845"/>
        <dbReference type="EC" id="4.2.1.75"/>
    </reaction>
</comment>
<dbReference type="SUPFAM" id="SSF69618">
    <property type="entry name" value="HemD-like"/>
    <property type="match status" value="1"/>
</dbReference>
<dbReference type="CDD" id="cd06578">
    <property type="entry name" value="HemD"/>
    <property type="match status" value="1"/>
</dbReference>
<keyword evidence="4 9" id="KW-0456">Lyase</keyword>
<evidence type="ECO:0000256" key="5">
    <source>
        <dbReference type="ARBA" id="ARBA00023244"/>
    </source>
</evidence>
<sequence length="228" mass="26138">MRPVIVMTQTSEFKRNDACILHRPFIRVQPLSFDLNLLNVNYDWLIFSSKNAVKFFQPYLTRVKVDKIAVIGEKTADYCKSLGLKVSFCPKDYSQEGFLESFCADEGSKILLPSSSAARSLLQDELHNQKYIVQKIDLYKPVPHTDNICEVKMMIKKNEIDAVAFASSSAVRYFFNHEEPVNFEHYFVIGLQTLETLCEYDAKGTVSEIQTLESLVNKIIESWETNAI</sequence>
<evidence type="ECO:0000256" key="6">
    <source>
        <dbReference type="ARBA" id="ARBA00037589"/>
    </source>
</evidence>
<dbReference type="GO" id="GO:0006782">
    <property type="term" value="P:protoporphyrinogen IX biosynthetic process"/>
    <property type="evidence" value="ECO:0007669"/>
    <property type="project" value="UniProtKB-UniRule"/>
</dbReference>
<evidence type="ECO:0000259" key="10">
    <source>
        <dbReference type="Pfam" id="PF02602"/>
    </source>
</evidence>
<dbReference type="Pfam" id="PF02602">
    <property type="entry name" value="HEM4"/>
    <property type="match status" value="1"/>
</dbReference>
<evidence type="ECO:0000313" key="12">
    <source>
        <dbReference type="Proteomes" id="UP000286317"/>
    </source>
</evidence>
<evidence type="ECO:0000256" key="7">
    <source>
        <dbReference type="ARBA" id="ARBA00040167"/>
    </source>
</evidence>
<dbReference type="OrthoDB" id="9815856at2"/>
<reference evidence="11 12" key="1">
    <citation type="journal article" date="2016" name="Front. Microbiol.">
        <title>Comprehensive Phylogenetic Analysis of Bovine Non-aureus Staphylococci Species Based on Whole-Genome Sequencing.</title>
        <authorList>
            <person name="Naushad S."/>
            <person name="Barkema H.W."/>
            <person name="Luby C."/>
            <person name="Condas L.A."/>
            <person name="Nobrega D.B."/>
            <person name="Carson D.A."/>
            <person name="De Buck J."/>
        </authorList>
    </citation>
    <scope>NUCLEOTIDE SEQUENCE [LARGE SCALE GENOMIC DNA]</scope>
    <source>
        <strain evidence="11 12">SNUC 4554</strain>
    </source>
</reference>
<dbReference type="RefSeq" id="WP_039069374.1">
    <property type="nucleotide sequence ID" value="NZ_CP068712.1"/>
</dbReference>
<evidence type="ECO:0000256" key="1">
    <source>
        <dbReference type="ARBA" id="ARBA00004772"/>
    </source>
</evidence>
<dbReference type="AlphaFoldDB" id="A0A418IGK9"/>
<accession>A0A418IGK9</accession>
<comment type="similarity">
    <text evidence="2 9">Belongs to the uroporphyrinogen-III synthase family.</text>
</comment>
<gene>
    <name evidence="11" type="ORF">BU112_05355</name>
</gene>
<dbReference type="InterPro" id="IPR036108">
    <property type="entry name" value="4pyrrol_syn_uPrphyn_synt_sf"/>
</dbReference>
<evidence type="ECO:0000256" key="3">
    <source>
        <dbReference type="ARBA" id="ARBA00013109"/>
    </source>
</evidence>
<evidence type="ECO:0000256" key="2">
    <source>
        <dbReference type="ARBA" id="ARBA00008133"/>
    </source>
</evidence>
<dbReference type="GeneID" id="79050170"/>
<comment type="caution">
    <text evidence="11">The sequence shown here is derived from an EMBL/GenBank/DDBJ whole genome shotgun (WGS) entry which is preliminary data.</text>
</comment>
<dbReference type="GO" id="GO:0006780">
    <property type="term" value="P:uroporphyrinogen III biosynthetic process"/>
    <property type="evidence" value="ECO:0007669"/>
    <property type="project" value="UniProtKB-UniRule"/>
</dbReference>
<dbReference type="EC" id="4.2.1.75" evidence="3 9"/>
<feature type="domain" description="Tetrapyrrole biosynthesis uroporphyrinogen III synthase" evidence="10">
    <location>
        <begin position="13"/>
        <end position="216"/>
    </location>
</feature>
<proteinExistence type="inferred from homology"/>
<evidence type="ECO:0000256" key="9">
    <source>
        <dbReference type="RuleBase" id="RU366031"/>
    </source>
</evidence>
<evidence type="ECO:0000256" key="8">
    <source>
        <dbReference type="ARBA" id="ARBA00048617"/>
    </source>
</evidence>
<protein>
    <recommendedName>
        <fullName evidence="7 9">Uroporphyrinogen-III synthase</fullName>
        <ecNumber evidence="3 9">4.2.1.75</ecNumber>
    </recommendedName>
</protein>
<dbReference type="PANTHER" id="PTHR38042">
    <property type="entry name" value="UROPORPHYRINOGEN-III SYNTHASE, CHLOROPLASTIC"/>
    <property type="match status" value="1"/>
</dbReference>
<evidence type="ECO:0000313" key="11">
    <source>
        <dbReference type="EMBL" id="RIN01556.1"/>
    </source>
</evidence>
<organism evidence="11 12">
    <name type="scientific">Staphylococcus shinii</name>
    <dbReference type="NCBI Taxonomy" id="2912228"/>
    <lineage>
        <taxon>Bacteria</taxon>
        <taxon>Bacillati</taxon>
        <taxon>Bacillota</taxon>
        <taxon>Bacilli</taxon>
        <taxon>Bacillales</taxon>
        <taxon>Staphylococcaceae</taxon>
        <taxon>Staphylococcus</taxon>
    </lineage>
</organism>
<dbReference type="InterPro" id="IPR003754">
    <property type="entry name" value="4pyrrol_synth_uPrphyn_synth"/>
</dbReference>
<dbReference type="GO" id="GO:0004852">
    <property type="term" value="F:uroporphyrinogen-III synthase activity"/>
    <property type="evidence" value="ECO:0007669"/>
    <property type="project" value="UniProtKB-UniRule"/>
</dbReference>
<comment type="pathway">
    <text evidence="1 9">Porphyrin-containing compound metabolism; protoporphyrin-IX biosynthesis; coproporphyrinogen-III from 5-aminolevulinate: step 3/4.</text>
</comment>
<dbReference type="UniPathway" id="UPA00251">
    <property type="reaction ID" value="UER00320"/>
</dbReference>
<name>A0A418IGK9_9STAP</name>
<dbReference type="EMBL" id="QXUF01000026">
    <property type="protein sequence ID" value="RIN01556.1"/>
    <property type="molecule type" value="Genomic_DNA"/>
</dbReference>
<keyword evidence="5 9" id="KW-0627">Porphyrin biosynthesis</keyword>
<evidence type="ECO:0000256" key="4">
    <source>
        <dbReference type="ARBA" id="ARBA00023239"/>
    </source>
</evidence>
<comment type="function">
    <text evidence="6 9">Catalyzes cyclization of the linear tetrapyrrole, hydroxymethylbilane, to the macrocyclic uroporphyrinogen III.</text>
</comment>
<dbReference type="Gene3D" id="3.40.50.10090">
    <property type="match status" value="2"/>
</dbReference>
<keyword evidence="12" id="KW-1185">Reference proteome</keyword>
<dbReference type="PANTHER" id="PTHR38042:SF1">
    <property type="entry name" value="UROPORPHYRINOGEN-III SYNTHASE, CHLOROPLASTIC"/>
    <property type="match status" value="1"/>
</dbReference>
<dbReference type="InterPro" id="IPR039793">
    <property type="entry name" value="UROS/Hem4"/>
</dbReference>